<dbReference type="Proteomes" id="UP001215280">
    <property type="component" value="Unassembled WGS sequence"/>
</dbReference>
<evidence type="ECO:0000313" key="1">
    <source>
        <dbReference type="EMBL" id="KAJ7768137.1"/>
    </source>
</evidence>
<reference evidence="1" key="1">
    <citation type="submission" date="2023-03" db="EMBL/GenBank/DDBJ databases">
        <title>Massive genome expansion in bonnet fungi (Mycena s.s.) driven by repeated elements and novel gene families across ecological guilds.</title>
        <authorList>
            <consortium name="Lawrence Berkeley National Laboratory"/>
            <person name="Harder C.B."/>
            <person name="Miyauchi S."/>
            <person name="Viragh M."/>
            <person name="Kuo A."/>
            <person name="Thoen E."/>
            <person name="Andreopoulos B."/>
            <person name="Lu D."/>
            <person name="Skrede I."/>
            <person name="Drula E."/>
            <person name="Henrissat B."/>
            <person name="Morin E."/>
            <person name="Kohler A."/>
            <person name="Barry K."/>
            <person name="LaButti K."/>
            <person name="Morin E."/>
            <person name="Salamov A."/>
            <person name="Lipzen A."/>
            <person name="Mereny Z."/>
            <person name="Hegedus B."/>
            <person name="Baldrian P."/>
            <person name="Stursova M."/>
            <person name="Weitz H."/>
            <person name="Taylor A."/>
            <person name="Grigoriev I.V."/>
            <person name="Nagy L.G."/>
            <person name="Martin F."/>
            <person name="Kauserud H."/>
        </authorList>
    </citation>
    <scope>NUCLEOTIDE SEQUENCE</scope>
    <source>
        <strain evidence="1">CBHHK188m</strain>
    </source>
</reference>
<proteinExistence type="predicted"/>
<evidence type="ECO:0000313" key="2">
    <source>
        <dbReference type="Proteomes" id="UP001215280"/>
    </source>
</evidence>
<dbReference type="AlphaFoldDB" id="A0AAD7JML2"/>
<name>A0AAD7JML2_9AGAR</name>
<dbReference type="EMBL" id="JARJLG010000028">
    <property type="protein sequence ID" value="KAJ7768137.1"/>
    <property type="molecule type" value="Genomic_DNA"/>
</dbReference>
<organism evidence="1 2">
    <name type="scientific">Mycena maculata</name>
    <dbReference type="NCBI Taxonomy" id="230809"/>
    <lineage>
        <taxon>Eukaryota</taxon>
        <taxon>Fungi</taxon>
        <taxon>Dikarya</taxon>
        <taxon>Basidiomycota</taxon>
        <taxon>Agaricomycotina</taxon>
        <taxon>Agaricomycetes</taxon>
        <taxon>Agaricomycetidae</taxon>
        <taxon>Agaricales</taxon>
        <taxon>Marasmiineae</taxon>
        <taxon>Mycenaceae</taxon>
        <taxon>Mycena</taxon>
    </lineage>
</organism>
<accession>A0AAD7JML2</accession>
<keyword evidence="2" id="KW-1185">Reference proteome</keyword>
<comment type="caution">
    <text evidence="1">The sequence shown here is derived from an EMBL/GenBank/DDBJ whole genome shotgun (WGS) entry which is preliminary data.</text>
</comment>
<sequence>MTSRSGCVFTGALRTAFVRPPVCALPQRPRDGHAIANPAERPNRLNDPRFYVRIHLALQYPSPLCGVVIRHRTNQAVYLAKYRAASRVCDRYTKRERPPGVFAFRNGIQRFATGKERQVWFLR</sequence>
<gene>
    <name evidence="1" type="ORF">DFH07DRAFT_1058380</name>
</gene>
<protein>
    <submittedName>
        <fullName evidence="1">Uncharacterized protein</fullName>
    </submittedName>
</protein>